<gene>
    <name evidence="1" type="ORF">LCGC14_1788730</name>
</gene>
<organism evidence="1">
    <name type="scientific">marine sediment metagenome</name>
    <dbReference type="NCBI Taxonomy" id="412755"/>
    <lineage>
        <taxon>unclassified sequences</taxon>
        <taxon>metagenomes</taxon>
        <taxon>ecological metagenomes</taxon>
    </lineage>
</organism>
<reference evidence="1" key="1">
    <citation type="journal article" date="2015" name="Nature">
        <title>Complex archaea that bridge the gap between prokaryotes and eukaryotes.</title>
        <authorList>
            <person name="Spang A."/>
            <person name="Saw J.H."/>
            <person name="Jorgensen S.L."/>
            <person name="Zaremba-Niedzwiedzka K."/>
            <person name="Martijn J."/>
            <person name="Lind A.E."/>
            <person name="van Eijk R."/>
            <person name="Schleper C."/>
            <person name="Guy L."/>
            <person name="Ettema T.J."/>
        </authorList>
    </citation>
    <scope>NUCLEOTIDE SEQUENCE</scope>
</reference>
<comment type="caution">
    <text evidence="1">The sequence shown here is derived from an EMBL/GenBank/DDBJ whole genome shotgun (WGS) entry which is preliminary data.</text>
</comment>
<protein>
    <submittedName>
        <fullName evidence="1">Uncharacterized protein</fullName>
    </submittedName>
</protein>
<dbReference type="EMBL" id="LAZR01017047">
    <property type="protein sequence ID" value="KKM02013.1"/>
    <property type="molecule type" value="Genomic_DNA"/>
</dbReference>
<dbReference type="AlphaFoldDB" id="A0A0F9JST2"/>
<sequence length="80" mass="8431">MGGAYGYMTAYPFKRNIGGPSGPVQLTIAYVATQFIFKWKAPAGSFLTFHNGNGTTSTVEGGDAVLKTHTTDYSGAGSYK</sequence>
<evidence type="ECO:0000313" key="1">
    <source>
        <dbReference type="EMBL" id="KKM02013.1"/>
    </source>
</evidence>
<name>A0A0F9JST2_9ZZZZ</name>
<feature type="non-terminal residue" evidence="1">
    <location>
        <position position="80"/>
    </location>
</feature>
<proteinExistence type="predicted"/>
<accession>A0A0F9JST2</accession>